<evidence type="ECO:0000259" key="1">
    <source>
        <dbReference type="Pfam" id="PF13785"/>
    </source>
</evidence>
<accession>A0A0W7WPE2</accession>
<protein>
    <recommendedName>
        <fullName evidence="1">DUF4178 domain-containing protein</fullName>
    </recommendedName>
</protein>
<reference evidence="2 3" key="1">
    <citation type="submission" date="2015-12" db="EMBL/GenBank/DDBJ databases">
        <authorList>
            <person name="Shamseldin A."/>
            <person name="Moawad H."/>
            <person name="Abd El-Rahim W.M."/>
            <person name="Sadowsky M.J."/>
        </authorList>
    </citation>
    <scope>NUCLEOTIDE SEQUENCE [LARGE SCALE GENOMIC DNA]</scope>
    <source>
        <strain evidence="2 3">SJ5A-1</strain>
    </source>
</reference>
<dbReference type="Pfam" id="PF13785">
    <property type="entry name" value="DUF4178"/>
    <property type="match status" value="1"/>
</dbReference>
<dbReference type="InterPro" id="IPR025235">
    <property type="entry name" value="DUF4178"/>
</dbReference>
<name>A0A0W7WPE2_9RHOB</name>
<dbReference type="STRING" id="1685382.AVJ23_01645"/>
<feature type="domain" description="DUF4178" evidence="1">
    <location>
        <begin position="55"/>
        <end position="192"/>
    </location>
</feature>
<evidence type="ECO:0000313" key="2">
    <source>
        <dbReference type="EMBL" id="KUF12461.1"/>
    </source>
</evidence>
<dbReference type="AlphaFoldDB" id="A0A0W7WPE2"/>
<evidence type="ECO:0000313" key="3">
    <source>
        <dbReference type="Proteomes" id="UP000054396"/>
    </source>
</evidence>
<dbReference type="Proteomes" id="UP000054396">
    <property type="component" value="Unassembled WGS sequence"/>
</dbReference>
<dbReference type="RefSeq" id="WP_058860407.1">
    <property type="nucleotide sequence ID" value="NZ_LPXO01000001.1"/>
</dbReference>
<dbReference type="OrthoDB" id="228033at2"/>
<proteinExistence type="predicted"/>
<sequence>MPNCPNCGDAVPGRLDAALMAVCPSCDSTLYILDGRLNAAGTAGVMHDAPTLIGLGDRVQLDGRWLTVEGHARFSYGPGWWDEFWATAPKGDGVWISVDEGDVVAQSDLPDPPADLPARPRLGDTVQYRGETYAATEIDSGECTALRGVFPERLAVGDRFDYVNLSGPETTLLSAETHAGQTDWFLGAWLDPFELQVERA</sequence>
<comment type="caution">
    <text evidence="2">The sequence shown here is derived from an EMBL/GenBank/DDBJ whole genome shotgun (WGS) entry which is preliminary data.</text>
</comment>
<dbReference type="EMBL" id="LPXO01000001">
    <property type="protein sequence ID" value="KUF12461.1"/>
    <property type="molecule type" value="Genomic_DNA"/>
</dbReference>
<organism evidence="2 3">
    <name type="scientific">Pseudoponticoccus marisrubri</name>
    <dbReference type="NCBI Taxonomy" id="1685382"/>
    <lineage>
        <taxon>Bacteria</taxon>
        <taxon>Pseudomonadati</taxon>
        <taxon>Pseudomonadota</taxon>
        <taxon>Alphaproteobacteria</taxon>
        <taxon>Rhodobacterales</taxon>
        <taxon>Roseobacteraceae</taxon>
        <taxon>Pseudoponticoccus</taxon>
    </lineage>
</organism>
<gene>
    <name evidence="2" type="ORF">AVJ23_01645</name>
</gene>
<keyword evidence="3" id="KW-1185">Reference proteome</keyword>